<comment type="caution">
    <text evidence="10">The sequence shown here is derived from an EMBL/GenBank/DDBJ whole genome shotgun (WGS) entry which is preliminary data.</text>
</comment>
<dbReference type="EMBL" id="BSDO01000002">
    <property type="protein sequence ID" value="GLI21693.1"/>
    <property type="molecule type" value="Genomic_DNA"/>
</dbReference>
<dbReference type="PROSITE" id="PS50206">
    <property type="entry name" value="RHODANESE_3"/>
    <property type="match status" value="2"/>
</dbReference>
<evidence type="ECO:0000313" key="13">
    <source>
        <dbReference type="Proteomes" id="UP001245370"/>
    </source>
</evidence>
<evidence type="ECO:0000256" key="1">
    <source>
        <dbReference type="ARBA" id="ARBA00004496"/>
    </source>
</evidence>
<sequence length="290" mass="30933">MSTSPESTLPVDTSQSPFVSTEWLAANLGAPDLVVVDASWHMPNSGRNGAREYLAEHIPGAVHFDIDTIADHSTSLPHMLPDAHSFAVAVGALGIGDGLRIVVYDSVGLFSAPRVWWTFRAFGASDVKLLDGGLPKWKAEERPLEDGPVRRLPASFTPRLDHSLVADIDRVDQALKTGSAQVLDARQDARFRGEAPEPREGLPSGHMPGSFNLPHGLIVKDGRLLPPAELRKAIDGSGLDLSRPVITSCGSGVSAAILWVALEMVGKQPLALYDGSWTEWGASGKEIAVG</sequence>
<dbReference type="EMBL" id="JAVDPY010000001">
    <property type="protein sequence ID" value="MDR6332555.1"/>
    <property type="molecule type" value="Genomic_DNA"/>
</dbReference>
<comment type="catalytic activity">
    <reaction evidence="5">
        <text>2-oxo-3-sulfanylpropanoate + [thioredoxin]-dithiol = [thioredoxin]-disulfide + hydrogen sulfide + pyruvate + H(+)</text>
        <dbReference type="Rhea" id="RHEA:21740"/>
        <dbReference type="Rhea" id="RHEA-COMP:10698"/>
        <dbReference type="Rhea" id="RHEA-COMP:10700"/>
        <dbReference type="ChEBI" id="CHEBI:15361"/>
        <dbReference type="ChEBI" id="CHEBI:15378"/>
        <dbReference type="ChEBI" id="CHEBI:29919"/>
        <dbReference type="ChEBI" id="CHEBI:29950"/>
        <dbReference type="ChEBI" id="CHEBI:50058"/>
        <dbReference type="ChEBI" id="CHEBI:57678"/>
        <dbReference type="EC" id="2.8.1.2"/>
    </reaction>
    <physiologicalReaction direction="left-to-right" evidence="5">
        <dbReference type="Rhea" id="RHEA:21741"/>
    </physiologicalReaction>
</comment>
<comment type="subcellular location">
    <subcellularLocation>
        <location evidence="1">Cytoplasm</location>
    </subcellularLocation>
</comment>
<dbReference type="Proteomes" id="UP001144397">
    <property type="component" value="Unassembled WGS sequence"/>
</dbReference>
<evidence type="ECO:0000256" key="3">
    <source>
        <dbReference type="ARBA" id="ARBA00022679"/>
    </source>
</evidence>
<dbReference type="PROSITE" id="PS00380">
    <property type="entry name" value="RHODANESE_1"/>
    <property type="match status" value="1"/>
</dbReference>
<keyword evidence="2" id="KW-0963">Cytoplasm</keyword>
<dbReference type="PANTHER" id="PTHR11364:SF27">
    <property type="entry name" value="SULFURTRANSFERASE"/>
    <property type="match status" value="1"/>
</dbReference>
<dbReference type="InterPro" id="IPR045078">
    <property type="entry name" value="TST/MPST-like"/>
</dbReference>
<dbReference type="SMART" id="SM00450">
    <property type="entry name" value="RHOD"/>
    <property type="match status" value="2"/>
</dbReference>
<dbReference type="GeneID" id="95762162"/>
<evidence type="ECO:0000256" key="8">
    <source>
        <dbReference type="ARBA" id="ARBA00078354"/>
    </source>
</evidence>
<keyword evidence="4" id="KW-0677">Repeat</keyword>
<dbReference type="CDD" id="cd01448">
    <property type="entry name" value="TST_Repeat_1"/>
    <property type="match status" value="1"/>
</dbReference>
<evidence type="ECO:0000313" key="12">
    <source>
        <dbReference type="Proteomes" id="UP001144397"/>
    </source>
</evidence>
<evidence type="ECO:0000259" key="9">
    <source>
        <dbReference type="PROSITE" id="PS50206"/>
    </source>
</evidence>
<feature type="domain" description="Rhodanese" evidence="9">
    <location>
        <begin position="29"/>
        <end position="146"/>
    </location>
</feature>
<evidence type="ECO:0000256" key="7">
    <source>
        <dbReference type="ARBA" id="ARBA00070833"/>
    </source>
</evidence>
<dbReference type="NCBIfam" id="NF008557">
    <property type="entry name" value="PRK11493.1"/>
    <property type="match status" value="1"/>
</dbReference>
<organism evidence="10 12">
    <name type="scientific">Xanthobacter flavus</name>
    <dbReference type="NCBI Taxonomy" id="281"/>
    <lineage>
        <taxon>Bacteria</taxon>
        <taxon>Pseudomonadati</taxon>
        <taxon>Pseudomonadota</taxon>
        <taxon>Alphaproteobacteria</taxon>
        <taxon>Hyphomicrobiales</taxon>
        <taxon>Xanthobacteraceae</taxon>
        <taxon>Xanthobacter</taxon>
    </lineage>
</organism>
<reference evidence="11 13" key="2">
    <citation type="submission" date="2023-07" db="EMBL/GenBank/DDBJ databases">
        <title>Genomic Encyclopedia of Type Strains, Phase IV (KMG-IV): sequencing the most valuable type-strain genomes for metagenomic binning, comparative biology and taxonomic classification.</title>
        <authorList>
            <person name="Goeker M."/>
        </authorList>
    </citation>
    <scope>NUCLEOTIDE SEQUENCE [LARGE SCALE GENOMIC DNA]</scope>
    <source>
        <strain evidence="11 13">DSM 338</strain>
    </source>
</reference>
<dbReference type="GO" id="GO:0005737">
    <property type="term" value="C:cytoplasm"/>
    <property type="evidence" value="ECO:0007669"/>
    <property type="project" value="UniProtKB-SubCell"/>
</dbReference>
<dbReference type="FunFam" id="3.40.250.10:FF:000001">
    <property type="entry name" value="Sulfurtransferase"/>
    <property type="match status" value="1"/>
</dbReference>
<dbReference type="InterPro" id="IPR036873">
    <property type="entry name" value="Rhodanese-like_dom_sf"/>
</dbReference>
<accession>A0A9W6FL88</accession>
<dbReference type="Proteomes" id="UP001245370">
    <property type="component" value="Unassembled WGS sequence"/>
</dbReference>
<dbReference type="GO" id="GO:0004792">
    <property type="term" value="F:thiosulfate-cyanide sulfurtransferase activity"/>
    <property type="evidence" value="ECO:0007669"/>
    <property type="project" value="InterPro"/>
</dbReference>
<dbReference type="RefSeq" id="WP_281806515.1">
    <property type="nucleotide sequence ID" value="NZ_BSDO01000002.1"/>
</dbReference>
<dbReference type="PANTHER" id="PTHR11364">
    <property type="entry name" value="THIOSULFATE SULFERTANSFERASE"/>
    <property type="match status" value="1"/>
</dbReference>
<keyword evidence="13" id="KW-1185">Reference proteome</keyword>
<evidence type="ECO:0000256" key="2">
    <source>
        <dbReference type="ARBA" id="ARBA00022490"/>
    </source>
</evidence>
<dbReference type="AlphaFoldDB" id="A0A9W6FL88"/>
<dbReference type="EC" id="2.8.1.2" evidence="6"/>
<dbReference type="InterPro" id="IPR001763">
    <property type="entry name" value="Rhodanese-like_dom"/>
</dbReference>
<gene>
    <name evidence="11" type="ORF">GGQ86_001002</name>
    <name evidence="10" type="ORF">XFLAVUS301_13670</name>
</gene>
<reference evidence="10" key="1">
    <citation type="submission" date="2022-12" db="EMBL/GenBank/DDBJ databases">
        <title>Reference genome sequencing for broad-spectrum identification of bacterial and archaeal isolates by mass spectrometry.</title>
        <authorList>
            <person name="Sekiguchi Y."/>
            <person name="Tourlousse D.M."/>
        </authorList>
    </citation>
    <scope>NUCLEOTIDE SEQUENCE</scope>
    <source>
        <strain evidence="10">301</strain>
    </source>
</reference>
<evidence type="ECO:0000313" key="10">
    <source>
        <dbReference type="EMBL" id="GLI21693.1"/>
    </source>
</evidence>
<dbReference type="GO" id="GO:0016784">
    <property type="term" value="F:3-mercaptopyruvate sulfurtransferase activity"/>
    <property type="evidence" value="ECO:0007669"/>
    <property type="project" value="UniProtKB-EC"/>
</dbReference>
<name>A0A9W6FL88_XANFL</name>
<evidence type="ECO:0000256" key="4">
    <source>
        <dbReference type="ARBA" id="ARBA00022737"/>
    </source>
</evidence>
<feature type="domain" description="Rhodanese" evidence="9">
    <location>
        <begin position="176"/>
        <end position="289"/>
    </location>
</feature>
<evidence type="ECO:0000256" key="5">
    <source>
        <dbReference type="ARBA" id="ARBA00051793"/>
    </source>
</evidence>
<dbReference type="InterPro" id="IPR001307">
    <property type="entry name" value="Thiosulphate_STrfase_CS"/>
</dbReference>
<keyword evidence="3 11" id="KW-0808">Transferase</keyword>
<dbReference type="CDD" id="cd01449">
    <property type="entry name" value="TST_Repeat_2"/>
    <property type="match status" value="1"/>
</dbReference>
<protein>
    <recommendedName>
        <fullName evidence="7">3-mercaptopyruvate sulfurtransferase</fullName>
        <ecNumber evidence="6">2.8.1.2</ecNumber>
    </recommendedName>
    <alternativeName>
        <fullName evidence="8">Rhodanese-like protein</fullName>
    </alternativeName>
</protein>
<dbReference type="SUPFAM" id="SSF52821">
    <property type="entry name" value="Rhodanese/Cell cycle control phosphatase"/>
    <property type="match status" value="2"/>
</dbReference>
<proteinExistence type="predicted"/>
<dbReference type="Gene3D" id="3.40.250.10">
    <property type="entry name" value="Rhodanese-like domain"/>
    <property type="match status" value="2"/>
</dbReference>
<evidence type="ECO:0000256" key="6">
    <source>
        <dbReference type="ARBA" id="ARBA00066832"/>
    </source>
</evidence>
<evidence type="ECO:0000313" key="11">
    <source>
        <dbReference type="EMBL" id="MDR6332555.1"/>
    </source>
</evidence>
<dbReference type="FunFam" id="3.40.250.10:FF:000015">
    <property type="entry name" value="Sulfurtransferase"/>
    <property type="match status" value="1"/>
</dbReference>
<dbReference type="Pfam" id="PF00581">
    <property type="entry name" value="Rhodanese"/>
    <property type="match status" value="2"/>
</dbReference>